<dbReference type="RefSeq" id="WP_158764513.1">
    <property type="nucleotide sequence ID" value="NZ_CP047045.1"/>
</dbReference>
<dbReference type="InterPro" id="IPR011008">
    <property type="entry name" value="Dimeric_a/b-barrel"/>
</dbReference>
<dbReference type="EMBL" id="CP047045">
    <property type="protein sequence ID" value="QGZ93511.1"/>
    <property type="molecule type" value="Genomic_DNA"/>
</dbReference>
<proteinExistence type="predicted"/>
<organism evidence="1 2">
    <name type="scientific">Terricaulis silvestris</name>
    <dbReference type="NCBI Taxonomy" id="2686094"/>
    <lineage>
        <taxon>Bacteria</taxon>
        <taxon>Pseudomonadati</taxon>
        <taxon>Pseudomonadota</taxon>
        <taxon>Alphaproteobacteria</taxon>
        <taxon>Caulobacterales</taxon>
        <taxon>Caulobacteraceae</taxon>
        <taxon>Terricaulis</taxon>
    </lineage>
</organism>
<gene>
    <name evidence="1" type="ORF">DSM104635_00322</name>
</gene>
<protein>
    <recommendedName>
        <fullName evidence="3">ABM domain-containing protein</fullName>
    </recommendedName>
</protein>
<name>A0A6I6MIH4_9CAUL</name>
<evidence type="ECO:0008006" key="3">
    <source>
        <dbReference type="Google" id="ProtNLM"/>
    </source>
</evidence>
<keyword evidence="2" id="KW-1185">Reference proteome</keyword>
<dbReference type="AlphaFoldDB" id="A0A6I6MIH4"/>
<reference evidence="2" key="1">
    <citation type="submission" date="2019-12" db="EMBL/GenBank/DDBJ databases">
        <title>Complete genome of Terracaulis silvestris 0127_4.</title>
        <authorList>
            <person name="Vieira S."/>
            <person name="Riedel T."/>
            <person name="Sproer C."/>
            <person name="Pascual J."/>
            <person name="Boedeker C."/>
            <person name="Overmann J."/>
        </authorList>
    </citation>
    <scope>NUCLEOTIDE SEQUENCE [LARGE SCALE GENOMIC DNA]</scope>
    <source>
        <strain evidence="2">0127_4</strain>
    </source>
</reference>
<evidence type="ECO:0000313" key="1">
    <source>
        <dbReference type="EMBL" id="QGZ93511.1"/>
    </source>
</evidence>
<dbReference type="SUPFAM" id="SSF54909">
    <property type="entry name" value="Dimeric alpha+beta barrel"/>
    <property type="match status" value="1"/>
</dbReference>
<accession>A0A6I6MIH4</accession>
<dbReference type="KEGG" id="tsv:DSM104635_00322"/>
<dbReference type="Proteomes" id="UP000431269">
    <property type="component" value="Chromosome"/>
</dbReference>
<sequence>MVHNSITRLRLHSIFTLPAFVRATRAISAQCGASPGFISGAVLAEGRLVFWTRSAWESIDAMKAFRDSATHRDAMPNLMSWCDEASVAHWEGEAATDWDPIYAHMVEHGRLSRVKHPTPAHTEKCFAPMRRWSPEQPISVAKSRK</sequence>
<evidence type="ECO:0000313" key="2">
    <source>
        <dbReference type="Proteomes" id="UP000431269"/>
    </source>
</evidence>